<dbReference type="SUPFAM" id="SSF50249">
    <property type="entry name" value="Nucleic acid-binding proteins"/>
    <property type="match status" value="1"/>
</dbReference>
<sequence>MEADSKFSALRDAPDFLCTDPGKLLICDILKLKPFPFSKNLFLYNSHLVKNIEVLGVVTSIKHKEDTVLCAVDDGTGSMQCYCDIPRSSLAQRPGQSCSKKAGNIDIFNSAPEDLLKPFEGGLQRSIVLGDFVVVHGFVKRGLWNDSIYLSNGTWAVKDSRGLDDVWEKRLQHQMKLYKEVYDKPLKLDEHQRTLAKTFAVDLASRELKKDLEVKLKDLIQTSLIAPHEFYGYELMEMQEIQASIDFCFKENPSEGKERDWYQVNKAEKKSLIYQALASLLHRYIASGHLIRKKCLEHEAVVKMDQLDSRYYITVRCKQFLNAVRDAIAYVRRRKLSVDPHFVMQAFDEPSFDFIKKSKYGMTVLTVAMEHLSICS</sequence>
<dbReference type="Proteomes" id="UP001642483">
    <property type="component" value="Unassembled WGS sequence"/>
</dbReference>
<dbReference type="Gene3D" id="2.40.50.140">
    <property type="entry name" value="Nucleic acid-binding proteins"/>
    <property type="match status" value="1"/>
</dbReference>
<organism evidence="1 2">
    <name type="scientific">Clavelina lepadiformis</name>
    <name type="common">Light-bulb sea squirt</name>
    <name type="synonym">Ascidia lepadiformis</name>
    <dbReference type="NCBI Taxonomy" id="159417"/>
    <lineage>
        <taxon>Eukaryota</taxon>
        <taxon>Metazoa</taxon>
        <taxon>Chordata</taxon>
        <taxon>Tunicata</taxon>
        <taxon>Ascidiacea</taxon>
        <taxon>Aplousobranchia</taxon>
        <taxon>Clavelinidae</taxon>
        <taxon>Clavelina</taxon>
    </lineage>
</organism>
<evidence type="ECO:0000313" key="1">
    <source>
        <dbReference type="EMBL" id="CAK8684338.1"/>
    </source>
</evidence>
<evidence type="ECO:0000313" key="2">
    <source>
        <dbReference type="Proteomes" id="UP001642483"/>
    </source>
</evidence>
<name>A0ABP0FXK4_CLALP</name>
<comment type="caution">
    <text evidence="1">The sequence shown here is derived from an EMBL/GenBank/DDBJ whole genome shotgun (WGS) entry which is preliminary data.</text>
</comment>
<keyword evidence="2" id="KW-1185">Reference proteome</keyword>
<dbReference type="EMBL" id="CAWYQH010000097">
    <property type="protein sequence ID" value="CAK8684338.1"/>
    <property type="molecule type" value="Genomic_DNA"/>
</dbReference>
<gene>
    <name evidence="1" type="ORF">CVLEPA_LOCUS15325</name>
</gene>
<proteinExistence type="predicted"/>
<dbReference type="InterPro" id="IPR012340">
    <property type="entry name" value="NA-bd_OB-fold"/>
</dbReference>
<protein>
    <recommendedName>
        <fullName evidence="3">CST complex subunit STN1</fullName>
    </recommendedName>
</protein>
<evidence type="ECO:0008006" key="3">
    <source>
        <dbReference type="Google" id="ProtNLM"/>
    </source>
</evidence>
<reference evidence="1 2" key="1">
    <citation type="submission" date="2024-02" db="EMBL/GenBank/DDBJ databases">
        <authorList>
            <person name="Daric V."/>
            <person name="Darras S."/>
        </authorList>
    </citation>
    <scope>NUCLEOTIDE SEQUENCE [LARGE SCALE GENOMIC DNA]</scope>
</reference>
<accession>A0ABP0FXK4</accession>